<organism evidence="1 2">
    <name type="scientific">Massilia terrae</name>
    <dbReference type="NCBI Taxonomy" id="1811224"/>
    <lineage>
        <taxon>Bacteria</taxon>
        <taxon>Pseudomonadati</taxon>
        <taxon>Pseudomonadota</taxon>
        <taxon>Betaproteobacteria</taxon>
        <taxon>Burkholderiales</taxon>
        <taxon>Oxalobacteraceae</taxon>
        <taxon>Telluria group</taxon>
        <taxon>Massilia</taxon>
    </lineage>
</organism>
<comment type="caution">
    <text evidence="1">The sequence shown here is derived from an EMBL/GenBank/DDBJ whole genome shotgun (WGS) entry which is preliminary data.</text>
</comment>
<dbReference type="EMBL" id="JANUGU010000001">
    <property type="protein sequence ID" value="MCS0656543.1"/>
    <property type="molecule type" value="Genomic_DNA"/>
</dbReference>
<evidence type="ECO:0000313" key="2">
    <source>
        <dbReference type="Proteomes" id="UP001204621"/>
    </source>
</evidence>
<dbReference type="RefSeq" id="WP_258809731.1">
    <property type="nucleotide sequence ID" value="NZ_JANUGU010000001.1"/>
</dbReference>
<dbReference type="Proteomes" id="UP001204621">
    <property type="component" value="Unassembled WGS sequence"/>
</dbReference>
<proteinExistence type="predicted"/>
<protein>
    <submittedName>
        <fullName evidence="1">Uncharacterized protein</fullName>
    </submittedName>
</protein>
<accession>A0ABT2CTV8</accession>
<sequence length="125" mass="13875">MKSKQTLDSLGALRGRYGIEVDAKYWESREVPGGVGLPDEVVASLALAARRYDDRSAVAYEMESSNKEFAPLTVSLDQEGFDTLRRSMLSHFDLVLVPPSKKWALVLSHELDGILLGPEHFLAKL</sequence>
<evidence type="ECO:0000313" key="1">
    <source>
        <dbReference type="EMBL" id="MCS0656543.1"/>
    </source>
</evidence>
<keyword evidence="2" id="KW-1185">Reference proteome</keyword>
<name>A0ABT2CTV8_9BURK</name>
<gene>
    <name evidence="1" type="ORF">NX778_00490</name>
</gene>
<reference evidence="1 2" key="1">
    <citation type="submission" date="2022-08" db="EMBL/GenBank/DDBJ databases">
        <title>Reclassification of Massilia species as members of the genera Telluria, Duganella, Pseudoduganella, Mokoshia gen. nov. and Zemynaea gen. nov. using orthogonal and non-orthogonal genome-based approaches.</title>
        <authorList>
            <person name="Bowman J.P."/>
        </authorList>
    </citation>
    <scope>NUCLEOTIDE SEQUENCE [LARGE SCALE GENOMIC DNA]</scope>
    <source>
        <strain evidence="1 2">JCM 31606</strain>
    </source>
</reference>